<dbReference type="PROSITE" id="PS51219">
    <property type="entry name" value="DPCK"/>
    <property type="match status" value="1"/>
</dbReference>
<keyword evidence="3 5" id="KW-0067">ATP-binding</keyword>
<evidence type="ECO:0000256" key="6">
    <source>
        <dbReference type="NCBIfam" id="TIGR00152"/>
    </source>
</evidence>
<dbReference type="EMBL" id="JADIMI010000019">
    <property type="protein sequence ID" value="MBO8451724.1"/>
    <property type="molecule type" value="Genomic_DNA"/>
</dbReference>
<dbReference type="GO" id="GO:0005737">
    <property type="term" value="C:cytoplasm"/>
    <property type="evidence" value="ECO:0007669"/>
    <property type="project" value="UniProtKB-SubCell"/>
</dbReference>
<evidence type="ECO:0000256" key="5">
    <source>
        <dbReference type="HAMAP-Rule" id="MF_00376"/>
    </source>
</evidence>
<dbReference type="CDD" id="cd02022">
    <property type="entry name" value="DPCK"/>
    <property type="match status" value="1"/>
</dbReference>
<comment type="function">
    <text evidence="5">Catalyzes the phosphorylation of the 3'-hydroxyl group of dephosphocoenzyme A to form coenzyme A.</text>
</comment>
<gene>
    <name evidence="5 7" type="primary">coaE</name>
    <name evidence="7" type="ORF">IAC06_02405</name>
</gene>
<dbReference type="GO" id="GO:0005524">
    <property type="term" value="F:ATP binding"/>
    <property type="evidence" value="ECO:0007669"/>
    <property type="project" value="UniProtKB-UniRule"/>
</dbReference>
<evidence type="ECO:0000313" key="8">
    <source>
        <dbReference type="Proteomes" id="UP000823661"/>
    </source>
</evidence>
<keyword evidence="4 5" id="KW-0173">Coenzyme A biosynthesis</keyword>
<dbReference type="EC" id="2.7.1.24" evidence="5 6"/>
<dbReference type="SUPFAM" id="SSF52540">
    <property type="entry name" value="P-loop containing nucleoside triphosphate hydrolases"/>
    <property type="match status" value="1"/>
</dbReference>
<dbReference type="InterPro" id="IPR001977">
    <property type="entry name" value="Depp_CoAkinase"/>
</dbReference>
<keyword evidence="2 5" id="KW-0547">Nucleotide-binding</keyword>
<dbReference type="GO" id="GO:0004140">
    <property type="term" value="F:dephospho-CoA kinase activity"/>
    <property type="evidence" value="ECO:0007669"/>
    <property type="project" value="UniProtKB-UniRule"/>
</dbReference>
<dbReference type="Proteomes" id="UP000823661">
    <property type="component" value="Unassembled WGS sequence"/>
</dbReference>
<organism evidence="7 8">
    <name type="scientific">Candidatus Cryptobacteroides intestinavium</name>
    <dbReference type="NCBI Taxonomy" id="2840766"/>
    <lineage>
        <taxon>Bacteria</taxon>
        <taxon>Pseudomonadati</taxon>
        <taxon>Bacteroidota</taxon>
        <taxon>Bacteroidia</taxon>
        <taxon>Bacteroidales</taxon>
        <taxon>Candidatus Cryptobacteroides</taxon>
    </lineage>
</organism>
<reference evidence="7" key="1">
    <citation type="submission" date="2020-10" db="EMBL/GenBank/DDBJ databases">
        <authorList>
            <person name="Gilroy R."/>
        </authorList>
    </citation>
    <scope>NUCLEOTIDE SEQUENCE</scope>
    <source>
        <strain evidence="7">B1-20833</strain>
    </source>
</reference>
<keyword evidence="5" id="KW-0963">Cytoplasm</keyword>
<comment type="subcellular location">
    <subcellularLocation>
        <location evidence="5">Cytoplasm</location>
    </subcellularLocation>
</comment>
<comment type="pathway">
    <text evidence="5">Cofactor biosynthesis; coenzyme A biosynthesis; CoA from (R)-pantothenate: step 5/5.</text>
</comment>
<keyword evidence="5 7" id="KW-0418">Kinase</keyword>
<evidence type="ECO:0000313" key="7">
    <source>
        <dbReference type="EMBL" id="MBO8451724.1"/>
    </source>
</evidence>
<dbReference type="NCBIfam" id="TIGR00152">
    <property type="entry name" value="dephospho-CoA kinase"/>
    <property type="match status" value="1"/>
</dbReference>
<evidence type="ECO:0000256" key="4">
    <source>
        <dbReference type="ARBA" id="ARBA00022993"/>
    </source>
</evidence>
<evidence type="ECO:0000256" key="1">
    <source>
        <dbReference type="ARBA" id="ARBA00009018"/>
    </source>
</evidence>
<comment type="caution">
    <text evidence="7">The sequence shown here is derived from an EMBL/GenBank/DDBJ whole genome shotgun (WGS) entry which is preliminary data.</text>
</comment>
<dbReference type="HAMAP" id="MF_00376">
    <property type="entry name" value="Dephospho_CoA_kinase"/>
    <property type="match status" value="1"/>
</dbReference>
<dbReference type="PANTHER" id="PTHR10695">
    <property type="entry name" value="DEPHOSPHO-COA KINASE-RELATED"/>
    <property type="match status" value="1"/>
</dbReference>
<comment type="catalytic activity">
    <reaction evidence="5">
        <text>3'-dephospho-CoA + ATP = ADP + CoA + H(+)</text>
        <dbReference type="Rhea" id="RHEA:18245"/>
        <dbReference type="ChEBI" id="CHEBI:15378"/>
        <dbReference type="ChEBI" id="CHEBI:30616"/>
        <dbReference type="ChEBI" id="CHEBI:57287"/>
        <dbReference type="ChEBI" id="CHEBI:57328"/>
        <dbReference type="ChEBI" id="CHEBI:456216"/>
        <dbReference type="EC" id="2.7.1.24"/>
    </reaction>
</comment>
<comment type="similarity">
    <text evidence="1 5">Belongs to the CoaE family.</text>
</comment>
<dbReference type="InterPro" id="IPR027417">
    <property type="entry name" value="P-loop_NTPase"/>
</dbReference>
<evidence type="ECO:0000256" key="3">
    <source>
        <dbReference type="ARBA" id="ARBA00022840"/>
    </source>
</evidence>
<sequence>MMQTLAVTGGIGSGKSLVCMILAERGFPVYDSDTMTKALYDEDPVLLEAVRQKMLPYSGREAGDMSGFLLDKYGRLDRKALSRIVFPSGVPDTVALRELESVVHPAVLRDFLHWKDSDETAAAARFGTVVIESAIIMDIPMFREAVDMVLLVDAPLETRIRRAMARDGADRESVEARIRSQKCSSFDASGDSGLPDVDFIIENSGTEDELRYKVEQFIDLNYNNRK</sequence>
<dbReference type="Pfam" id="PF01121">
    <property type="entry name" value="CoaE"/>
    <property type="match status" value="1"/>
</dbReference>
<dbReference type="Gene3D" id="3.40.50.300">
    <property type="entry name" value="P-loop containing nucleotide triphosphate hydrolases"/>
    <property type="match status" value="1"/>
</dbReference>
<accession>A0A9D9HHQ8</accession>
<dbReference type="PANTHER" id="PTHR10695:SF46">
    <property type="entry name" value="BIFUNCTIONAL COENZYME A SYNTHASE-RELATED"/>
    <property type="match status" value="1"/>
</dbReference>
<dbReference type="AlphaFoldDB" id="A0A9D9HHQ8"/>
<dbReference type="GO" id="GO:0015937">
    <property type="term" value="P:coenzyme A biosynthetic process"/>
    <property type="evidence" value="ECO:0007669"/>
    <property type="project" value="UniProtKB-UniRule"/>
</dbReference>
<evidence type="ECO:0000256" key="2">
    <source>
        <dbReference type="ARBA" id="ARBA00022741"/>
    </source>
</evidence>
<proteinExistence type="inferred from homology"/>
<protein>
    <recommendedName>
        <fullName evidence="5 6">Dephospho-CoA kinase</fullName>
        <ecNumber evidence="5 6">2.7.1.24</ecNumber>
    </recommendedName>
    <alternativeName>
        <fullName evidence="5">Dephosphocoenzyme A kinase</fullName>
    </alternativeName>
</protein>
<feature type="binding site" evidence="5">
    <location>
        <begin position="12"/>
        <end position="17"/>
    </location>
    <ligand>
        <name>ATP</name>
        <dbReference type="ChEBI" id="CHEBI:30616"/>
    </ligand>
</feature>
<reference evidence="7" key="2">
    <citation type="journal article" date="2021" name="PeerJ">
        <title>Extensive microbial diversity within the chicken gut microbiome revealed by metagenomics and culture.</title>
        <authorList>
            <person name="Gilroy R."/>
            <person name="Ravi A."/>
            <person name="Getino M."/>
            <person name="Pursley I."/>
            <person name="Horton D.L."/>
            <person name="Alikhan N.F."/>
            <person name="Baker D."/>
            <person name="Gharbi K."/>
            <person name="Hall N."/>
            <person name="Watson M."/>
            <person name="Adriaenssens E.M."/>
            <person name="Foster-Nyarko E."/>
            <person name="Jarju S."/>
            <person name="Secka A."/>
            <person name="Antonio M."/>
            <person name="Oren A."/>
            <person name="Chaudhuri R.R."/>
            <person name="La Ragione R."/>
            <person name="Hildebrand F."/>
            <person name="Pallen M.J."/>
        </authorList>
    </citation>
    <scope>NUCLEOTIDE SEQUENCE</scope>
    <source>
        <strain evidence="7">B1-20833</strain>
    </source>
</reference>
<keyword evidence="5 7" id="KW-0808">Transferase</keyword>
<name>A0A9D9HHQ8_9BACT</name>